<sequence length="286" mass="32943">MRTTRLFIWIFLLIGVACSTDEEVMDMEIQITNPLNIEENAMVNCILEDLLCEIEKNVIQADYGTNIKDNTKRDSIPLVKIQQEASENSLTTLSINYGNTDQTDHLGRLKRGEIITQIKGRFSQNQSEQEIKFNNFYINKMKVDGSITIKSMGYNNYDQPSFSISYDSLLFTCESGLSYSIAGNKIKEWIEGFETPENPWDDQFLISGDTYGTNSENREYKSKILTPLLISRACEFILSGETEFTIEDEAVIYNFGDGLCDNKGSYIREDEKHQFEFGRYTFRQKH</sequence>
<evidence type="ECO:0008006" key="3">
    <source>
        <dbReference type="Google" id="ProtNLM"/>
    </source>
</evidence>
<comment type="caution">
    <text evidence="1">The sequence shown here is derived from an EMBL/GenBank/DDBJ whole genome shotgun (WGS) entry which is preliminary data.</text>
</comment>
<keyword evidence="2" id="KW-1185">Reference proteome</keyword>
<dbReference type="EMBL" id="JAKJSC010000001">
    <property type="protein sequence ID" value="MDE5418297.1"/>
    <property type="molecule type" value="Genomic_DNA"/>
</dbReference>
<dbReference type="RefSeq" id="WP_275109623.1">
    <property type="nucleotide sequence ID" value="NZ_JAKJSC010000001.1"/>
</dbReference>
<organism evidence="1 2">
    <name type="scientific">Paralabilibaculum antarcticum</name>
    <dbReference type="NCBI Taxonomy" id="2912572"/>
    <lineage>
        <taxon>Bacteria</taxon>
        <taxon>Pseudomonadati</taxon>
        <taxon>Bacteroidota</taxon>
        <taxon>Bacteroidia</taxon>
        <taxon>Marinilabiliales</taxon>
        <taxon>Marinifilaceae</taxon>
        <taxon>Paralabilibaculum</taxon>
    </lineage>
</organism>
<dbReference type="PROSITE" id="PS51257">
    <property type="entry name" value="PROKAR_LIPOPROTEIN"/>
    <property type="match status" value="1"/>
</dbReference>
<name>A0ABT5VS93_9BACT</name>
<reference evidence="1 2" key="1">
    <citation type="submission" date="2022-01" db="EMBL/GenBank/DDBJ databases">
        <title>Labilibaculum sp. nov, a marine bacterium isolated from Antarctica.</title>
        <authorList>
            <person name="Dai W."/>
        </authorList>
    </citation>
    <scope>NUCLEOTIDE SEQUENCE [LARGE SCALE GENOMIC DNA]</scope>
    <source>
        <strain evidence="1 2">DW002</strain>
    </source>
</reference>
<dbReference type="Proteomes" id="UP001528920">
    <property type="component" value="Unassembled WGS sequence"/>
</dbReference>
<protein>
    <recommendedName>
        <fullName evidence="3">Lipoprotein</fullName>
    </recommendedName>
</protein>
<proteinExistence type="predicted"/>
<evidence type="ECO:0000313" key="1">
    <source>
        <dbReference type="EMBL" id="MDE5418297.1"/>
    </source>
</evidence>
<accession>A0ABT5VS93</accession>
<gene>
    <name evidence="1" type="ORF">L3049_09770</name>
</gene>
<evidence type="ECO:0000313" key="2">
    <source>
        <dbReference type="Proteomes" id="UP001528920"/>
    </source>
</evidence>